<keyword evidence="4" id="KW-1185">Reference proteome</keyword>
<dbReference type="Gene3D" id="3.20.20.80">
    <property type="entry name" value="Glycosidases"/>
    <property type="match status" value="2"/>
</dbReference>
<comment type="similarity">
    <text evidence="1 2">Belongs to the glycosyl hydrolase 1 family.</text>
</comment>
<proteinExistence type="inferred from homology"/>
<dbReference type="InterPro" id="IPR017853">
    <property type="entry name" value="GH"/>
</dbReference>
<dbReference type="GO" id="GO:0005975">
    <property type="term" value="P:carbohydrate metabolic process"/>
    <property type="evidence" value="ECO:0007669"/>
    <property type="project" value="InterPro"/>
</dbReference>
<dbReference type="PRINTS" id="PR00131">
    <property type="entry name" value="GLHYDRLASE1"/>
</dbReference>
<sequence length="316" mass="36853">MGIDFYNRYESDLETIREMNMDAFRFSISWSRVIPSGRIKEGVNKDRIEFYNKASQKGKIGITLNARWYEPYSNSTEDHDAAKRSLDFMLGWFMNPIIYGDYPSSMRDLVQYRLPTFSLLDYVILKGSFDFIGLNYYTAYYVANANSSDPEHRRYQTDSNSYITGERDGIPIGPKSGAPWQYLYPKGIRYLLNHFKDAYKNPIIYITENGYGETIATDELSIEEALLDFPRIQFHCSHLRNVLASINDYGVQVRGYFTWSFADSFEFTDGYTIGFGLMRTNLTSNFTREAKLSSIWFSSFLERADPQLYFKRLRIA</sequence>
<dbReference type="Proteomes" id="UP001314170">
    <property type="component" value="Unassembled WGS sequence"/>
</dbReference>
<dbReference type="PANTHER" id="PTHR10353">
    <property type="entry name" value="GLYCOSYL HYDROLASE"/>
    <property type="match status" value="1"/>
</dbReference>
<accession>A0AAV1RED9</accession>
<evidence type="ECO:0008006" key="5">
    <source>
        <dbReference type="Google" id="ProtNLM"/>
    </source>
</evidence>
<dbReference type="EMBL" id="CAWUPB010000913">
    <property type="protein sequence ID" value="CAK7331847.1"/>
    <property type="molecule type" value="Genomic_DNA"/>
</dbReference>
<dbReference type="SUPFAM" id="SSF51445">
    <property type="entry name" value="(Trans)glycosidases"/>
    <property type="match status" value="1"/>
</dbReference>
<evidence type="ECO:0000313" key="3">
    <source>
        <dbReference type="EMBL" id="CAK7331847.1"/>
    </source>
</evidence>
<evidence type="ECO:0000256" key="2">
    <source>
        <dbReference type="RuleBase" id="RU003690"/>
    </source>
</evidence>
<comment type="caution">
    <text evidence="3">The sequence shown here is derived from an EMBL/GenBank/DDBJ whole genome shotgun (WGS) entry which is preliminary data.</text>
</comment>
<evidence type="ECO:0000313" key="4">
    <source>
        <dbReference type="Proteomes" id="UP001314170"/>
    </source>
</evidence>
<evidence type="ECO:0000256" key="1">
    <source>
        <dbReference type="ARBA" id="ARBA00010838"/>
    </source>
</evidence>
<dbReference type="AlphaFoldDB" id="A0AAV1RED9"/>
<protein>
    <recommendedName>
        <fullName evidence="5">Beta-glucosidase</fullName>
    </recommendedName>
</protein>
<dbReference type="InterPro" id="IPR001360">
    <property type="entry name" value="Glyco_hydro_1"/>
</dbReference>
<dbReference type="PANTHER" id="PTHR10353:SF323">
    <property type="entry name" value="LINAMARASE"/>
    <property type="match status" value="1"/>
</dbReference>
<dbReference type="Pfam" id="PF00232">
    <property type="entry name" value="Glyco_hydro_1"/>
    <property type="match status" value="1"/>
</dbReference>
<dbReference type="GO" id="GO:0008422">
    <property type="term" value="F:beta-glucosidase activity"/>
    <property type="evidence" value="ECO:0007669"/>
    <property type="project" value="TreeGrafter"/>
</dbReference>
<organism evidence="3 4">
    <name type="scientific">Dovyalis caffra</name>
    <dbReference type="NCBI Taxonomy" id="77055"/>
    <lineage>
        <taxon>Eukaryota</taxon>
        <taxon>Viridiplantae</taxon>
        <taxon>Streptophyta</taxon>
        <taxon>Embryophyta</taxon>
        <taxon>Tracheophyta</taxon>
        <taxon>Spermatophyta</taxon>
        <taxon>Magnoliopsida</taxon>
        <taxon>eudicotyledons</taxon>
        <taxon>Gunneridae</taxon>
        <taxon>Pentapetalae</taxon>
        <taxon>rosids</taxon>
        <taxon>fabids</taxon>
        <taxon>Malpighiales</taxon>
        <taxon>Salicaceae</taxon>
        <taxon>Flacourtieae</taxon>
        <taxon>Dovyalis</taxon>
    </lineage>
</organism>
<name>A0AAV1RED9_9ROSI</name>
<reference evidence="3 4" key="1">
    <citation type="submission" date="2024-01" db="EMBL/GenBank/DDBJ databases">
        <authorList>
            <person name="Waweru B."/>
        </authorList>
    </citation>
    <scope>NUCLEOTIDE SEQUENCE [LARGE SCALE GENOMIC DNA]</scope>
</reference>
<gene>
    <name evidence="3" type="ORF">DCAF_LOCUS8679</name>
</gene>